<reference evidence="2" key="1">
    <citation type="journal article" date="2019" name="Int. J. Syst. Evol. Microbiol.">
        <title>The Global Catalogue of Microorganisms (GCM) 10K type strain sequencing project: providing services to taxonomists for standard genome sequencing and annotation.</title>
        <authorList>
            <consortium name="The Broad Institute Genomics Platform"/>
            <consortium name="The Broad Institute Genome Sequencing Center for Infectious Disease"/>
            <person name="Wu L."/>
            <person name="Ma J."/>
        </authorList>
    </citation>
    <scope>NUCLEOTIDE SEQUENCE [LARGE SCALE GENOMIC DNA]</scope>
    <source>
        <strain evidence="2">JCM 12607</strain>
    </source>
</reference>
<sequence>MIFPAEGADALPEGLARIVPPGPDKCPWAGLPAPAGTVELRGWPDGERVVVAWIEGRPYWPQDVYQDVDPPDPEALEAVAELLPGPR</sequence>
<organism evidence="1 2">
    <name type="scientific">Streptomyces sanglieri</name>
    <dbReference type="NCBI Taxonomy" id="193460"/>
    <lineage>
        <taxon>Bacteria</taxon>
        <taxon>Bacillati</taxon>
        <taxon>Actinomycetota</taxon>
        <taxon>Actinomycetes</taxon>
        <taxon>Kitasatosporales</taxon>
        <taxon>Streptomycetaceae</taxon>
        <taxon>Streptomyces</taxon>
    </lineage>
</organism>
<name>A0ABW2WYY1_9ACTN</name>
<evidence type="ECO:0000313" key="1">
    <source>
        <dbReference type="EMBL" id="MFD0626435.1"/>
    </source>
</evidence>
<gene>
    <name evidence="1" type="ORF">ACFQ2K_30740</name>
</gene>
<comment type="caution">
    <text evidence="1">The sequence shown here is derived from an EMBL/GenBank/DDBJ whole genome shotgun (WGS) entry which is preliminary data.</text>
</comment>
<dbReference type="Proteomes" id="UP001596915">
    <property type="component" value="Unassembled WGS sequence"/>
</dbReference>
<accession>A0ABW2WYY1</accession>
<proteinExistence type="predicted"/>
<protein>
    <submittedName>
        <fullName evidence="1">Uncharacterized protein</fullName>
    </submittedName>
</protein>
<dbReference type="EMBL" id="JBHTGL010000008">
    <property type="protein sequence ID" value="MFD0626435.1"/>
    <property type="molecule type" value="Genomic_DNA"/>
</dbReference>
<keyword evidence="2" id="KW-1185">Reference proteome</keyword>
<evidence type="ECO:0000313" key="2">
    <source>
        <dbReference type="Proteomes" id="UP001596915"/>
    </source>
</evidence>